<feature type="transmembrane region" description="Helical" evidence="1">
    <location>
        <begin position="87"/>
        <end position="109"/>
    </location>
</feature>
<keyword evidence="1" id="KW-0812">Transmembrane</keyword>
<accession>A0ABW6SUF1</accession>
<protein>
    <submittedName>
        <fullName evidence="2">Uncharacterized protein</fullName>
    </submittedName>
</protein>
<feature type="transmembrane region" description="Helical" evidence="1">
    <location>
        <begin position="157"/>
        <end position="177"/>
    </location>
</feature>
<sequence length="294" mass="31421">MTALERHYRLLLIAYPRTYRAAHGDEIIDVLLASAASTRSVPAVREALGLIIGGVRSRIAHLATGGAWADGVHLGITAVSAANLAALLPYAGVLPWWTLLSALALLAVLRGRPRTAFALTALTGIKAVAVAGGWALFDLTLVPVAPTFLTGDSLFERGSPFTVALGYAVVLLGLLVLVWRGGPARARSWWWWPVVPALAWAGPGWMPDGTWHALSLSRVAVEVAVFALAVMAAYLARDPRWALASAIYLLVASGELGSNADFLTRQHVAYWGVLVLLMLGAAIVPYRPRRHCLD</sequence>
<gene>
    <name evidence="2" type="ORF">ACFYXI_18565</name>
</gene>
<feature type="transmembrane region" description="Helical" evidence="1">
    <location>
        <begin position="212"/>
        <end position="234"/>
    </location>
</feature>
<reference evidence="2 3" key="1">
    <citation type="submission" date="2024-10" db="EMBL/GenBank/DDBJ databases">
        <title>The Natural Products Discovery Center: Release of the First 8490 Sequenced Strains for Exploring Actinobacteria Biosynthetic Diversity.</title>
        <authorList>
            <person name="Kalkreuter E."/>
            <person name="Kautsar S.A."/>
            <person name="Yang D."/>
            <person name="Bader C.D."/>
            <person name="Teijaro C.N."/>
            <person name="Fluegel L."/>
            <person name="Davis C.M."/>
            <person name="Simpson J.R."/>
            <person name="Lauterbach L."/>
            <person name="Steele A.D."/>
            <person name="Gui C."/>
            <person name="Meng S."/>
            <person name="Li G."/>
            <person name="Viehrig K."/>
            <person name="Ye F."/>
            <person name="Su P."/>
            <person name="Kiefer A.F."/>
            <person name="Nichols A."/>
            <person name="Cepeda A.J."/>
            <person name="Yan W."/>
            <person name="Fan B."/>
            <person name="Jiang Y."/>
            <person name="Adhikari A."/>
            <person name="Zheng C.-J."/>
            <person name="Schuster L."/>
            <person name="Cowan T.M."/>
            <person name="Smanski M.J."/>
            <person name="Chevrette M.G."/>
            <person name="De Carvalho L.P.S."/>
            <person name="Shen B."/>
        </authorList>
    </citation>
    <scope>NUCLEOTIDE SEQUENCE [LARGE SCALE GENOMIC DNA]</scope>
    <source>
        <strain evidence="2 3">NPDC002173</strain>
    </source>
</reference>
<feature type="transmembrane region" description="Helical" evidence="1">
    <location>
        <begin position="268"/>
        <end position="286"/>
    </location>
</feature>
<keyword evidence="1" id="KW-1133">Transmembrane helix</keyword>
<evidence type="ECO:0000313" key="3">
    <source>
        <dbReference type="Proteomes" id="UP001602013"/>
    </source>
</evidence>
<keyword evidence="1" id="KW-0472">Membrane</keyword>
<feature type="transmembrane region" description="Helical" evidence="1">
    <location>
        <begin position="116"/>
        <end position="137"/>
    </location>
</feature>
<organism evidence="2 3">
    <name type="scientific">Microtetraspora malaysiensis</name>
    <dbReference type="NCBI Taxonomy" id="161358"/>
    <lineage>
        <taxon>Bacteria</taxon>
        <taxon>Bacillati</taxon>
        <taxon>Actinomycetota</taxon>
        <taxon>Actinomycetes</taxon>
        <taxon>Streptosporangiales</taxon>
        <taxon>Streptosporangiaceae</taxon>
        <taxon>Microtetraspora</taxon>
    </lineage>
</organism>
<comment type="caution">
    <text evidence="2">The sequence shown here is derived from an EMBL/GenBank/DDBJ whole genome shotgun (WGS) entry which is preliminary data.</text>
</comment>
<evidence type="ECO:0000256" key="1">
    <source>
        <dbReference type="SAM" id="Phobius"/>
    </source>
</evidence>
<dbReference type="EMBL" id="JBIASD010000011">
    <property type="protein sequence ID" value="MFF3667604.1"/>
    <property type="molecule type" value="Genomic_DNA"/>
</dbReference>
<dbReference type="Proteomes" id="UP001602013">
    <property type="component" value="Unassembled WGS sequence"/>
</dbReference>
<keyword evidence="3" id="KW-1185">Reference proteome</keyword>
<evidence type="ECO:0000313" key="2">
    <source>
        <dbReference type="EMBL" id="MFF3667604.1"/>
    </source>
</evidence>
<proteinExistence type="predicted"/>
<name>A0ABW6SUF1_9ACTN</name>
<dbReference type="RefSeq" id="WP_387412634.1">
    <property type="nucleotide sequence ID" value="NZ_JBIASD010000011.1"/>
</dbReference>